<evidence type="ECO:0000313" key="2">
    <source>
        <dbReference type="Proteomes" id="UP000004508"/>
    </source>
</evidence>
<protein>
    <submittedName>
        <fullName evidence="1">Uncharacterized protein</fullName>
    </submittedName>
</protein>
<organism evidence="1 2">
    <name type="scientific">Ktedonobacter racemifer DSM 44963</name>
    <dbReference type="NCBI Taxonomy" id="485913"/>
    <lineage>
        <taxon>Bacteria</taxon>
        <taxon>Bacillati</taxon>
        <taxon>Chloroflexota</taxon>
        <taxon>Ktedonobacteria</taxon>
        <taxon>Ktedonobacterales</taxon>
        <taxon>Ktedonobacteraceae</taxon>
        <taxon>Ktedonobacter</taxon>
    </lineage>
</organism>
<name>D6TT24_KTERA</name>
<proteinExistence type="predicted"/>
<dbReference type="InParanoid" id="D6TT24"/>
<sequence length="143" mass="15996">MTQHQFILVHEKEKKENTIDTRTTPVPGPFPPSLPGIPLHNLLEDIGEVVKHVDDLLEDVEQCRSALLGLGCWAISADDTDAVQPLFAHVSSAQEALPRLDTLIREGICQPMQQELRFFEAYCTQHIGQPTSRALQVLNDEEC</sequence>
<keyword evidence="2" id="KW-1185">Reference proteome</keyword>
<dbReference type="EMBL" id="ADVG01000003">
    <property type="protein sequence ID" value="EFH83575.1"/>
    <property type="molecule type" value="Genomic_DNA"/>
</dbReference>
<comment type="caution">
    <text evidence="1">The sequence shown here is derived from an EMBL/GenBank/DDBJ whole genome shotgun (WGS) entry which is preliminary data.</text>
</comment>
<reference evidence="1 2" key="1">
    <citation type="journal article" date="2011" name="Stand. Genomic Sci.">
        <title>Non-contiguous finished genome sequence and contextual data of the filamentous soil bacterium Ktedonobacter racemifer type strain (SOSP1-21).</title>
        <authorList>
            <person name="Chang Y.J."/>
            <person name="Land M."/>
            <person name="Hauser L."/>
            <person name="Chertkov O."/>
            <person name="Del Rio T.G."/>
            <person name="Nolan M."/>
            <person name="Copeland A."/>
            <person name="Tice H."/>
            <person name="Cheng J.F."/>
            <person name="Lucas S."/>
            <person name="Han C."/>
            <person name="Goodwin L."/>
            <person name="Pitluck S."/>
            <person name="Ivanova N."/>
            <person name="Ovchinikova G."/>
            <person name="Pati A."/>
            <person name="Chen A."/>
            <person name="Palaniappan K."/>
            <person name="Mavromatis K."/>
            <person name="Liolios K."/>
            <person name="Brettin T."/>
            <person name="Fiebig A."/>
            <person name="Rohde M."/>
            <person name="Abt B."/>
            <person name="Goker M."/>
            <person name="Detter J.C."/>
            <person name="Woyke T."/>
            <person name="Bristow J."/>
            <person name="Eisen J.A."/>
            <person name="Markowitz V."/>
            <person name="Hugenholtz P."/>
            <person name="Kyrpides N.C."/>
            <person name="Klenk H.P."/>
            <person name="Lapidus A."/>
        </authorList>
    </citation>
    <scope>NUCLEOTIDE SEQUENCE [LARGE SCALE GENOMIC DNA]</scope>
    <source>
        <strain evidence="2">DSM 44963</strain>
    </source>
</reference>
<gene>
    <name evidence="1" type="ORF">Krac_4562</name>
</gene>
<dbReference type="Proteomes" id="UP000004508">
    <property type="component" value="Unassembled WGS sequence"/>
</dbReference>
<accession>D6TT24</accession>
<evidence type="ECO:0000313" key="1">
    <source>
        <dbReference type="EMBL" id="EFH83575.1"/>
    </source>
</evidence>
<dbReference type="RefSeq" id="WP_007914365.1">
    <property type="nucleotide sequence ID" value="NZ_ADVG01000003.1"/>
</dbReference>
<dbReference type="AlphaFoldDB" id="D6TT24"/>